<protein>
    <submittedName>
        <fullName evidence="1">Uncharacterized protein</fullName>
    </submittedName>
</protein>
<evidence type="ECO:0000313" key="2">
    <source>
        <dbReference type="Proteomes" id="UP000390336"/>
    </source>
</evidence>
<geneLocation type="plasmid" evidence="2">
    <name>pvhvo-r</name>
</geneLocation>
<proteinExistence type="predicted"/>
<accession>A0AAP9GIW4</accession>
<evidence type="ECO:0000313" key="1">
    <source>
        <dbReference type="EMBL" id="QGH51148.1"/>
    </source>
</evidence>
<reference evidence="1 2" key="1">
    <citation type="journal article" date="2015" name="Genome Announc.">
        <title>Draft Genome Sequence of Vibrio owensii Strain SH-14, Which Causes Shrimp Acute Hepatopancreatic Necrosis Disease.</title>
        <authorList>
            <person name="Liu L."/>
            <person name="Xiao J."/>
            <person name="Xia X."/>
            <person name="Pan Y."/>
            <person name="Yan S."/>
            <person name="Wang Y."/>
        </authorList>
    </citation>
    <scope>NUCLEOTIDE SEQUENCE [LARGE SCALE GENOMIC DNA]</scope>
    <source>
        <strain evidence="1 2">SH14</strain>
    </source>
</reference>
<dbReference type="Proteomes" id="UP000390336">
    <property type="component" value="Plasmid pVHvo-R"/>
</dbReference>
<dbReference type="EMBL" id="CP045862">
    <property type="protein sequence ID" value="QGH51148.1"/>
    <property type="molecule type" value="Genomic_DNA"/>
</dbReference>
<keyword evidence="1" id="KW-0614">Plasmid</keyword>
<organism evidence="1 2">
    <name type="scientific">Vibrio owensii</name>
    <dbReference type="NCBI Taxonomy" id="696485"/>
    <lineage>
        <taxon>Bacteria</taxon>
        <taxon>Pseudomonadati</taxon>
        <taxon>Pseudomonadota</taxon>
        <taxon>Gammaproteobacteria</taxon>
        <taxon>Vibrionales</taxon>
        <taxon>Vibrionaceae</taxon>
        <taxon>Vibrio</taxon>
    </lineage>
</organism>
<sequence>MKLKVLFSTLFIIGSLGWYMAFSKPLTLDHLSSSMTYNYVRSVVWYHSRGKIKELESILMNDDLSDQMAIKLKINNMLQHRTSVYLREFNTLDAPISKVGDRYEELFEFDNFLEEIYAVVFSNRETHSKLSLITDIMESYQSKANDQLLELMNNTNTK</sequence>
<dbReference type="AlphaFoldDB" id="A0AAP9GIW4"/>
<dbReference type="RefSeq" id="WP_025499502.1">
    <property type="nucleotide sequence ID" value="NZ_CP045862.1"/>
</dbReference>
<gene>
    <name evidence="1" type="ORF">APZ19_28815</name>
</gene>
<name>A0AAP9GIW4_9VIBR</name>